<keyword evidence="2" id="KW-0472">Membrane</keyword>
<evidence type="ECO:0000313" key="4">
    <source>
        <dbReference type="Proteomes" id="UP000177693"/>
    </source>
</evidence>
<proteinExistence type="predicted"/>
<organism evidence="3 4">
    <name type="scientific">Candidatus Nomurabacteria bacterium RIFCSPLOWO2_02_FULL_40_67</name>
    <dbReference type="NCBI Taxonomy" id="1801787"/>
    <lineage>
        <taxon>Bacteria</taxon>
        <taxon>Candidatus Nomuraibacteriota</taxon>
    </lineage>
</organism>
<feature type="transmembrane region" description="Helical" evidence="2">
    <location>
        <begin position="7"/>
        <end position="29"/>
    </location>
</feature>
<feature type="region of interest" description="Disordered" evidence="1">
    <location>
        <begin position="40"/>
        <end position="61"/>
    </location>
</feature>
<protein>
    <submittedName>
        <fullName evidence="3">Uncharacterized protein</fullName>
    </submittedName>
</protein>
<accession>A0A1F6Y2M1</accession>
<dbReference type="EMBL" id="MFVL01000032">
    <property type="protein sequence ID" value="OGJ00610.1"/>
    <property type="molecule type" value="Genomic_DNA"/>
</dbReference>
<evidence type="ECO:0000256" key="1">
    <source>
        <dbReference type="SAM" id="MobiDB-lite"/>
    </source>
</evidence>
<evidence type="ECO:0000313" key="3">
    <source>
        <dbReference type="EMBL" id="OGJ00610.1"/>
    </source>
</evidence>
<name>A0A1F6Y2M1_9BACT</name>
<keyword evidence="2" id="KW-0812">Transmembrane</keyword>
<feature type="compositionally biased region" description="Low complexity" evidence="1">
    <location>
        <begin position="41"/>
        <end position="58"/>
    </location>
</feature>
<reference evidence="3 4" key="1">
    <citation type="journal article" date="2016" name="Nat. Commun.">
        <title>Thousands of microbial genomes shed light on interconnected biogeochemical processes in an aquifer system.</title>
        <authorList>
            <person name="Anantharaman K."/>
            <person name="Brown C.T."/>
            <person name="Hug L.A."/>
            <person name="Sharon I."/>
            <person name="Castelle C.J."/>
            <person name="Probst A.J."/>
            <person name="Thomas B.C."/>
            <person name="Singh A."/>
            <person name="Wilkins M.J."/>
            <person name="Karaoz U."/>
            <person name="Brodie E.L."/>
            <person name="Williams K.H."/>
            <person name="Hubbard S.S."/>
            <person name="Banfield J.F."/>
        </authorList>
    </citation>
    <scope>NUCLEOTIDE SEQUENCE [LARGE SCALE GENOMIC DNA]</scope>
</reference>
<keyword evidence="2" id="KW-1133">Transmembrane helix</keyword>
<dbReference type="AlphaFoldDB" id="A0A1F6Y2M1"/>
<comment type="caution">
    <text evidence="3">The sequence shown here is derived from an EMBL/GenBank/DDBJ whole genome shotgun (WGS) entry which is preliminary data.</text>
</comment>
<gene>
    <name evidence="3" type="ORF">A3I23_03780</name>
</gene>
<sequence length="233" mass="26489">MKNPQKGFIVPLLMVIIAVLVIGSGVYVYKNKKTETSTVVNTETQQSGQNQQQTNTQTPPVSATKQLTLTQAPPLFETPILTISPSTTAGWKTYTNDKYKFEFKYPPSFVITDYSFEMSNGSLGLVFTDKDVNFVVRNIELSEINFTDYGDGTVKYDSNRRECFYKNELSKEFYFQEEKINNYSVCSFGNGDEESYSFSYYFIHPTKNFATEIGSSTSKLILTPILSTFKFIK</sequence>
<evidence type="ECO:0000256" key="2">
    <source>
        <dbReference type="SAM" id="Phobius"/>
    </source>
</evidence>
<dbReference type="Proteomes" id="UP000177693">
    <property type="component" value="Unassembled WGS sequence"/>
</dbReference>